<dbReference type="InterPro" id="IPR012001">
    <property type="entry name" value="Thiamin_PyroP_enz_TPP-bd_dom"/>
</dbReference>
<feature type="domain" description="Thiamine pyrophosphate enzyme N-terminal TPP-binding" evidence="6">
    <location>
        <begin position="12"/>
        <end position="121"/>
    </location>
</feature>
<proteinExistence type="predicted"/>
<dbReference type="CDD" id="cd07037">
    <property type="entry name" value="TPP_PYR_MenD"/>
    <property type="match status" value="1"/>
</dbReference>
<evidence type="ECO:0000256" key="4">
    <source>
        <dbReference type="ARBA" id="ARBA00023052"/>
    </source>
</evidence>
<dbReference type="PIRSF" id="PIRSF004983">
    <property type="entry name" value="MenD"/>
    <property type="match status" value="1"/>
</dbReference>
<evidence type="ECO:0000256" key="5">
    <source>
        <dbReference type="ARBA" id="ARBA00023211"/>
    </source>
</evidence>
<evidence type="ECO:0000256" key="2">
    <source>
        <dbReference type="ARBA" id="ARBA00022723"/>
    </source>
</evidence>
<sequence>MEKRYSDEKHVQILVSLLKQHGIRRVIASPGTTNSGFVTSLKYDGSFEIYSSVDERSAAYLACGLAAESGEPVVITCTGATASRNYMPGLTEAYYRKLPILAVTGAQHYSKIGHHIAQVIDRTVVPNDVAKLSLSLPVVKDDTDRWDCEIKVNRAILELKRNGGGPAHLNLPTTYTREYTTTTLPDYRKIDRVLIDSTFPVLDPGKRVGVFVGAHATWSEEATNALDAFCSTNNAVVFCDHTSAYRGRYRVQYALAAGQSSYNIAKASKPDVLIHIGEISGDYASLSIRGTEVWRVSRDGELRDTFGTLTHVFEMSETAFFEKYTRSKRTDDVYLHFCQERYREIYERIPELPFSNIWVASVMADKIPGNSVIHFGILNSLRSWNYFELPQSVSSASNVGGFGIDGGLSSVIGASLYNPAKLYFCVIGDLAFFYDINVLGNRHVGKNVRILLINNGKGTEFRHFNHYAAQFGASADEYIAAAGHFGNKSKDLVKSFVTNLGYTYLSAATKDEFMLAYPQFVDPQMLETPMVFEVFTDSEEESKALELIVEIDEGERLDKAKQFAKKIVGEKTFGIMKKMLKK</sequence>
<dbReference type="PANTHER" id="PTHR42916">
    <property type="entry name" value="2-SUCCINYL-5-ENOLPYRUVYL-6-HYDROXY-3-CYCLOHEXENE-1-CARBOXYLATE SYNTHASE"/>
    <property type="match status" value="1"/>
</dbReference>
<accession>A0ABS8PWK6</accession>
<keyword evidence="3" id="KW-0460">Magnesium</keyword>
<comment type="caution">
    <text evidence="7">The sequence shown here is derived from an EMBL/GenBank/DDBJ whole genome shotgun (WGS) entry which is preliminary data.</text>
</comment>
<keyword evidence="1" id="KW-0808">Transferase</keyword>
<dbReference type="EMBL" id="JAJNEC010000007">
    <property type="protein sequence ID" value="MCD2425448.1"/>
    <property type="molecule type" value="Genomic_DNA"/>
</dbReference>
<keyword evidence="8" id="KW-1185">Reference proteome</keyword>
<evidence type="ECO:0000313" key="7">
    <source>
        <dbReference type="EMBL" id="MCD2425448.1"/>
    </source>
</evidence>
<dbReference type="PANTHER" id="PTHR42916:SF1">
    <property type="entry name" value="PROTEIN PHYLLO, CHLOROPLASTIC"/>
    <property type="match status" value="1"/>
</dbReference>
<dbReference type="Gene3D" id="3.40.50.970">
    <property type="match status" value="2"/>
</dbReference>
<dbReference type="RefSeq" id="WP_231007941.1">
    <property type="nucleotide sequence ID" value="NZ_JAJNEC010000007.1"/>
</dbReference>
<keyword evidence="4" id="KW-0786">Thiamine pyrophosphate</keyword>
<dbReference type="Pfam" id="PF02776">
    <property type="entry name" value="TPP_enzyme_N"/>
    <property type="match status" value="1"/>
</dbReference>
<keyword evidence="5" id="KW-0464">Manganese</keyword>
<reference evidence="7 8" key="1">
    <citation type="submission" date="2021-11" db="EMBL/GenBank/DDBJ databases">
        <title>Genomic of Niabella pedocola.</title>
        <authorList>
            <person name="Wu T."/>
        </authorList>
    </citation>
    <scope>NUCLEOTIDE SEQUENCE [LARGE SCALE GENOMIC DNA]</scope>
    <source>
        <strain evidence="7 8">JCM 31011</strain>
    </source>
</reference>
<dbReference type="Gene3D" id="3.40.50.1220">
    <property type="entry name" value="TPP-binding domain"/>
    <property type="match status" value="1"/>
</dbReference>
<keyword evidence="2" id="KW-0479">Metal-binding</keyword>
<name>A0ABS8PWK6_9BACT</name>
<dbReference type="InterPro" id="IPR029061">
    <property type="entry name" value="THDP-binding"/>
</dbReference>
<protein>
    <recommendedName>
        <fullName evidence="6">Thiamine pyrophosphate enzyme N-terminal TPP-binding domain-containing protein</fullName>
    </recommendedName>
</protein>
<organism evidence="7 8">
    <name type="scientific">Niabella pedocola</name>
    <dbReference type="NCBI Taxonomy" id="1752077"/>
    <lineage>
        <taxon>Bacteria</taxon>
        <taxon>Pseudomonadati</taxon>
        <taxon>Bacteroidota</taxon>
        <taxon>Chitinophagia</taxon>
        <taxon>Chitinophagales</taxon>
        <taxon>Chitinophagaceae</taxon>
        <taxon>Niabella</taxon>
    </lineage>
</organism>
<evidence type="ECO:0000259" key="6">
    <source>
        <dbReference type="Pfam" id="PF02776"/>
    </source>
</evidence>
<evidence type="ECO:0000313" key="8">
    <source>
        <dbReference type="Proteomes" id="UP001199816"/>
    </source>
</evidence>
<dbReference type="InterPro" id="IPR004433">
    <property type="entry name" value="MenaQ_synth_MenD"/>
</dbReference>
<dbReference type="Proteomes" id="UP001199816">
    <property type="component" value="Unassembled WGS sequence"/>
</dbReference>
<evidence type="ECO:0000256" key="1">
    <source>
        <dbReference type="ARBA" id="ARBA00022679"/>
    </source>
</evidence>
<evidence type="ECO:0000256" key="3">
    <source>
        <dbReference type="ARBA" id="ARBA00022842"/>
    </source>
</evidence>
<gene>
    <name evidence="7" type="ORF">LQ567_21875</name>
</gene>
<dbReference type="SUPFAM" id="SSF52518">
    <property type="entry name" value="Thiamin diphosphate-binding fold (THDP-binding)"/>
    <property type="match status" value="2"/>
</dbReference>